<gene>
    <name evidence="9" type="ORF">A2744_01815</name>
</gene>
<proteinExistence type="predicted"/>
<keyword evidence="6" id="KW-0902">Two-component regulatory system</keyword>
<dbReference type="InterPro" id="IPR050351">
    <property type="entry name" value="BphY/WalK/GraS-like"/>
</dbReference>
<evidence type="ECO:0000256" key="2">
    <source>
        <dbReference type="ARBA" id="ARBA00012438"/>
    </source>
</evidence>
<keyword evidence="7" id="KW-0812">Transmembrane</keyword>
<dbReference type="Gene3D" id="1.10.287.130">
    <property type="match status" value="1"/>
</dbReference>
<keyword evidence="3" id="KW-0597">Phosphoprotein</keyword>
<dbReference type="PRINTS" id="PR00344">
    <property type="entry name" value="BCTRLSENSOR"/>
</dbReference>
<dbReference type="InterPro" id="IPR036890">
    <property type="entry name" value="HATPase_C_sf"/>
</dbReference>
<dbReference type="CDD" id="cd00082">
    <property type="entry name" value="HisKA"/>
    <property type="match status" value="1"/>
</dbReference>
<feature type="domain" description="Histidine kinase" evidence="8">
    <location>
        <begin position="85"/>
        <end position="303"/>
    </location>
</feature>
<dbReference type="PANTHER" id="PTHR45453">
    <property type="entry name" value="PHOSPHATE REGULON SENSOR PROTEIN PHOR"/>
    <property type="match status" value="1"/>
</dbReference>
<evidence type="ECO:0000256" key="3">
    <source>
        <dbReference type="ARBA" id="ARBA00022553"/>
    </source>
</evidence>
<evidence type="ECO:0000313" key="9">
    <source>
        <dbReference type="EMBL" id="OGY46333.1"/>
    </source>
</evidence>
<keyword evidence="5" id="KW-0418">Kinase</keyword>
<dbReference type="AlphaFoldDB" id="A0A1G1Y1X2"/>
<dbReference type="InterPro" id="IPR036097">
    <property type="entry name" value="HisK_dim/P_sf"/>
</dbReference>
<dbReference type="GO" id="GO:0005886">
    <property type="term" value="C:plasma membrane"/>
    <property type="evidence" value="ECO:0007669"/>
    <property type="project" value="TreeGrafter"/>
</dbReference>
<keyword evidence="7" id="KW-1133">Transmembrane helix</keyword>
<dbReference type="CDD" id="cd00075">
    <property type="entry name" value="HATPase"/>
    <property type="match status" value="1"/>
</dbReference>
<dbReference type="GO" id="GO:0016036">
    <property type="term" value="P:cellular response to phosphate starvation"/>
    <property type="evidence" value="ECO:0007669"/>
    <property type="project" value="TreeGrafter"/>
</dbReference>
<reference evidence="9 10" key="1">
    <citation type="journal article" date="2016" name="Nat. Commun.">
        <title>Thousands of microbial genomes shed light on interconnected biogeochemical processes in an aquifer system.</title>
        <authorList>
            <person name="Anantharaman K."/>
            <person name="Brown C.T."/>
            <person name="Hug L.A."/>
            <person name="Sharon I."/>
            <person name="Castelle C.J."/>
            <person name="Probst A.J."/>
            <person name="Thomas B.C."/>
            <person name="Singh A."/>
            <person name="Wilkins M.J."/>
            <person name="Karaoz U."/>
            <person name="Brodie E.L."/>
            <person name="Williams K.H."/>
            <person name="Hubbard S.S."/>
            <person name="Banfield J.F."/>
        </authorList>
    </citation>
    <scope>NUCLEOTIDE SEQUENCE [LARGE SCALE GENOMIC DNA]</scope>
</reference>
<dbReference type="InterPro" id="IPR005467">
    <property type="entry name" value="His_kinase_dom"/>
</dbReference>
<dbReference type="PANTHER" id="PTHR45453:SF1">
    <property type="entry name" value="PHOSPHATE REGULON SENSOR PROTEIN PHOR"/>
    <property type="match status" value="1"/>
</dbReference>
<dbReference type="SUPFAM" id="SSF47384">
    <property type="entry name" value="Homodimeric domain of signal transducing histidine kinase"/>
    <property type="match status" value="1"/>
</dbReference>
<comment type="caution">
    <text evidence="9">The sequence shown here is derived from an EMBL/GenBank/DDBJ whole genome shotgun (WGS) entry which is preliminary data.</text>
</comment>
<protein>
    <recommendedName>
        <fullName evidence="2">histidine kinase</fullName>
        <ecNumber evidence="2">2.7.13.3</ecNumber>
    </recommendedName>
</protein>
<keyword evidence="7" id="KW-0472">Membrane</keyword>
<dbReference type="EC" id="2.7.13.3" evidence="2"/>
<evidence type="ECO:0000259" key="8">
    <source>
        <dbReference type="PROSITE" id="PS50109"/>
    </source>
</evidence>
<dbReference type="InterPro" id="IPR003594">
    <property type="entry name" value="HATPase_dom"/>
</dbReference>
<dbReference type="Pfam" id="PF02518">
    <property type="entry name" value="HATPase_c"/>
    <property type="match status" value="1"/>
</dbReference>
<dbReference type="InterPro" id="IPR004358">
    <property type="entry name" value="Sig_transdc_His_kin-like_C"/>
</dbReference>
<dbReference type="Proteomes" id="UP000178240">
    <property type="component" value="Unassembled WGS sequence"/>
</dbReference>
<dbReference type="FunFam" id="3.30.565.10:FF:000006">
    <property type="entry name" value="Sensor histidine kinase WalK"/>
    <property type="match status" value="1"/>
</dbReference>
<comment type="catalytic activity">
    <reaction evidence="1">
        <text>ATP + protein L-histidine = ADP + protein N-phospho-L-histidine.</text>
        <dbReference type="EC" id="2.7.13.3"/>
    </reaction>
</comment>
<dbReference type="Pfam" id="PF00512">
    <property type="entry name" value="HisKA"/>
    <property type="match status" value="1"/>
</dbReference>
<dbReference type="InterPro" id="IPR003661">
    <property type="entry name" value="HisK_dim/P_dom"/>
</dbReference>
<feature type="transmembrane region" description="Helical" evidence="7">
    <location>
        <begin position="49"/>
        <end position="72"/>
    </location>
</feature>
<dbReference type="Gene3D" id="3.30.565.10">
    <property type="entry name" value="Histidine kinase-like ATPase, C-terminal domain"/>
    <property type="match status" value="1"/>
</dbReference>
<organism evidence="9 10">
    <name type="scientific">Candidatus Buchananbacteria bacterium RIFCSPHIGHO2_01_FULL_44_11</name>
    <dbReference type="NCBI Taxonomy" id="1797535"/>
    <lineage>
        <taxon>Bacteria</taxon>
        <taxon>Candidatus Buchananiibacteriota</taxon>
    </lineage>
</organism>
<evidence type="ECO:0000256" key="4">
    <source>
        <dbReference type="ARBA" id="ARBA00022679"/>
    </source>
</evidence>
<dbReference type="PROSITE" id="PS50109">
    <property type="entry name" value="HIS_KIN"/>
    <property type="match status" value="1"/>
</dbReference>
<keyword evidence="4" id="KW-0808">Transferase</keyword>
<evidence type="ECO:0000256" key="1">
    <source>
        <dbReference type="ARBA" id="ARBA00000085"/>
    </source>
</evidence>
<dbReference type="GO" id="GO:0000155">
    <property type="term" value="F:phosphorelay sensor kinase activity"/>
    <property type="evidence" value="ECO:0007669"/>
    <property type="project" value="InterPro"/>
</dbReference>
<dbReference type="SMART" id="SM00388">
    <property type="entry name" value="HisKA"/>
    <property type="match status" value="1"/>
</dbReference>
<evidence type="ECO:0000256" key="5">
    <source>
        <dbReference type="ARBA" id="ARBA00022777"/>
    </source>
</evidence>
<dbReference type="STRING" id="1797535.A2744_01815"/>
<dbReference type="EMBL" id="MHIE01000005">
    <property type="protein sequence ID" value="OGY46333.1"/>
    <property type="molecule type" value="Genomic_DNA"/>
</dbReference>
<evidence type="ECO:0000256" key="7">
    <source>
        <dbReference type="SAM" id="Phobius"/>
    </source>
</evidence>
<evidence type="ECO:0000256" key="6">
    <source>
        <dbReference type="ARBA" id="ARBA00023012"/>
    </source>
</evidence>
<name>A0A1G1Y1X2_9BACT</name>
<dbReference type="SMART" id="SM00387">
    <property type="entry name" value="HATPase_c"/>
    <property type="match status" value="1"/>
</dbReference>
<sequence length="303" mass="34097">MGLTFFTIFRYERDKIFANILNTSALSTDAQKIISQELGSQIDTLEIRIYIAVMIFVMISASFFIGLILHNINQILKRQRRFIANASHELQTPLSIIKTSTEVALLDKESLTKEGAIKILENSVHETDRLSLIIKNMLYLSTVERNLKKLPMAPINIEEVVQDIIERCQLLSRQKNINIIYDNQTNNQVEINANKVAIEQVLMNLLKNAIFHSPVGKSITLTLTIAKRNVHIAVRDHGPGIDWWEQKKIFEPFYKGAAAAESGAIKSGLGLTIVQEIMLQHGGRVMVKSRPGHGATFSILLPI</sequence>
<dbReference type="SUPFAM" id="SSF55874">
    <property type="entry name" value="ATPase domain of HSP90 chaperone/DNA topoisomerase II/histidine kinase"/>
    <property type="match status" value="1"/>
</dbReference>
<dbReference type="GO" id="GO:0004721">
    <property type="term" value="F:phosphoprotein phosphatase activity"/>
    <property type="evidence" value="ECO:0007669"/>
    <property type="project" value="TreeGrafter"/>
</dbReference>
<accession>A0A1G1Y1X2</accession>
<evidence type="ECO:0000313" key="10">
    <source>
        <dbReference type="Proteomes" id="UP000178240"/>
    </source>
</evidence>